<keyword evidence="3" id="KW-1185">Reference proteome</keyword>
<evidence type="ECO:0000313" key="1">
    <source>
        <dbReference type="EMBL" id="CAA7603472.1"/>
    </source>
</evidence>
<dbReference type="Proteomes" id="UP001071230">
    <property type="component" value="Unassembled WGS sequence"/>
</dbReference>
<accession>A0A8S0WIM6</accession>
<sequence length="43" mass="4388">MCEGRTFGGVRRVGSAGKQDVRAGAGGVCEQAGCAGEWGMRTK</sequence>
<reference evidence="1" key="2">
    <citation type="submission" date="2020-01" db="EMBL/GenBank/DDBJ databases">
        <authorList>
            <person name="Hornung B."/>
        </authorList>
    </citation>
    <scope>NUCLEOTIDE SEQUENCE</scope>
    <source>
        <strain evidence="1">PacBioINE</strain>
    </source>
</reference>
<proteinExistence type="predicted"/>
<organism evidence="1">
    <name type="scientific">Acididesulfobacillus acetoxydans</name>
    <dbReference type="NCBI Taxonomy" id="1561005"/>
    <lineage>
        <taxon>Bacteria</taxon>
        <taxon>Bacillati</taxon>
        <taxon>Bacillota</taxon>
        <taxon>Clostridia</taxon>
        <taxon>Eubacteriales</taxon>
        <taxon>Peptococcaceae</taxon>
        <taxon>Acididesulfobacillus</taxon>
    </lineage>
</organism>
<dbReference type="AlphaFoldDB" id="A0A8S0WIM6"/>
<protein>
    <submittedName>
        <fullName evidence="1">Uncharacterized protein</fullName>
    </submittedName>
</protein>
<dbReference type="KEGG" id="aacx:DEACI_4299"/>
<gene>
    <name evidence="2" type="ORF">DEACI_1276</name>
    <name evidence="1" type="ORF">DEACI_4299</name>
</gene>
<evidence type="ECO:0000313" key="3">
    <source>
        <dbReference type="Proteomes" id="UP001071230"/>
    </source>
</evidence>
<evidence type="ECO:0000313" key="2">
    <source>
        <dbReference type="EMBL" id="CEJ06825.1"/>
    </source>
</evidence>
<dbReference type="Proteomes" id="UP000836597">
    <property type="component" value="Chromosome"/>
</dbReference>
<name>A0A8S0WIM6_9FIRM</name>
<reference evidence="2" key="1">
    <citation type="submission" date="2014-11" db="EMBL/GenBank/DDBJ databases">
        <authorList>
            <person name="Hornung B.V."/>
        </authorList>
    </citation>
    <scope>NUCLEOTIDE SEQUENCE</scope>
    <source>
        <strain evidence="2">INE</strain>
    </source>
</reference>
<dbReference type="EMBL" id="CDGJ01000033">
    <property type="protein sequence ID" value="CEJ06825.1"/>
    <property type="molecule type" value="Genomic_DNA"/>
</dbReference>
<dbReference type="EMBL" id="LR746496">
    <property type="protein sequence ID" value="CAA7603472.1"/>
    <property type="molecule type" value="Genomic_DNA"/>
</dbReference>